<dbReference type="STRING" id="1561.NPD11_2284"/>
<reference evidence="1 2" key="1">
    <citation type="journal article" date="2015" name="Infect. Genet. Evol.">
        <title>Genomic sequences of six botulinum neurotoxin-producing strains representing three clostridial species illustrate the mobility and diversity of botulinum neurotoxin genes.</title>
        <authorList>
            <person name="Smith T.J."/>
            <person name="Hill K.K."/>
            <person name="Xie G."/>
            <person name="Foley B.T."/>
            <person name="Williamson C.H."/>
            <person name="Foster J.T."/>
            <person name="Johnson S.L."/>
            <person name="Chertkov O."/>
            <person name="Teshima H."/>
            <person name="Gibbons H.S."/>
            <person name="Johnsky L.A."/>
            <person name="Karavis M.A."/>
            <person name="Smith L.A."/>
        </authorList>
    </citation>
    <scope>NUCLEOTIDE SEQUENCE [LARGE SCALE GENOMIC DNA]</scope>
    <source>
        <strain evidence="1">Sullivan</strain>
    </source>
</reference>
<organism evidence="1 2">
    <name type="scientific">Clostridium baratii str. Sullivan</name>
    <dbReference type="NCBI Taxonomy" id="1415775"/>
    <lineage>
        <taxon>Bacteria</taxon>
        <taxon>Bacillati</taxon>
        <taxon>Bacillota</taxon>
        <taxon>Clostridia</taxon>
        <taxon>Eubacteriales</taxon>
        <taxon>Clostridiaceae</taxon>
        <taxon>Clostridium</taxon>
    </lineage>
</organism>
<name>A0A0A7FY76_9CLOT</name>
<dbReference type="KEGG" id="cbv:U729_722"/>
<evidence type="ECO:0000313" key="1">
    <source>
        <dbReference type="EMBL" id="AIY83850.1"/>
    </source>
</evidence>
<dbReference type="HOGENOM" id="CLU_213122_1_0_9"/>
<evidence type="ECO:0000313" key="2">
    <source>
        <dbReference type="Proteomes" id="UP000030635"/>
    </source>
</evidence>
<sequence length="49" mass="5652">MGKENLDAHRNIRAVGTFTKNAIKDFEENIVSKKDYLEEVDKNINNKNS</sequence>
<gene>
    <name evidence="1" type="ORF">U729_722</name>
</gene>
<dbReference type="EMBL" id="CP006905">
    <property type="protein sequence ID" value="AIY83850.1"/>
    <property type="molecule type" value="Genomic_DNA"/>
</dbReference>
<proteinExistence type="predicted"/>
<accession>A0A0A7FY76</accession>
<dbReference type="RefSeq" id="WP_172678929.1">
    <property type="nucleotide sequence ID" value="NZ_CP006905.1"/>
</dbReference>
<dbReference type="AlphaFoldDB" id="A0A0A7FY76"/>
<dbReference type="Proteomes" id="UP000030635">
    <property type="component" value="Chromosome"/>
</dbReference>
<keyword evidence="2" id="KW-1185">Reference proteome</keyword>
<protein>
    <submittedName>
        <fullName evidence="1">Uncharacterized protein</fullName>
    </submittedName>
</protein>